<feature type="chain" id="PRO_5046948494" description="Secreted protein" evidence="1">
    <location>
        <begin position="31"/>
        <end position="115"/>
    </location>
</feature>
<reference evidence="2 3" key="1">
    <citation type="submission" date="2024-09" db="EMBL/GenBank/DDBJ databases">
        <authorList>
            <person name="Sun Q."/>
            <person name="Mori K."/>
        </authorList>
    </citation>
    <scope>NUCLEOTIDE SEQUENCE [LARGE SCALE GENOMIC DNA]</scope>
    <source>
        <strain evidence="2 3">TBRC 7907</strain>
    </source>
</reference>
<comment type="caution">
    <text evidence="2">The sequence shown here is derived from an EMBL/GenBank/DDBJ whole genome shotgun (WGS) entry which is preliminary data.</text>
</comment>
<organism evidence="2 3">
    <name type="scientific">Allokutzneria oryzae</name>
    <dbReference type="NCBI Taxonomy" id="1378989"/>
    <lineage>
        <taxon>Bacteria</taxon>
        <taxon>Bacillati</taxon>
        <taxon>Actinomycetota</taxon>
        <taxon>Actinomycetes</taxon>
        <taxon>Pseudonocardiales</taxon>
        <taxon>Pseudonocardiaceae</taxon>
        <taxon>Allokutzneria</taxon>
    </lineage>
</organism>
<dbReference type="EMBL" id="JBHLZU010000019">
    <property type="protein sequence ID" value="MFB9906902.1"/>
    <property type="molecule type" value="Genomic_DNA"/>
</dbReference>
<keyword evidence="1" id="KW-0732">Signal</keyword>
<evidence type="ECO:0000256" key="1">
    <source>
        <dbReference type="SAM" id="SignalP"/>
    </source>
</evidence>
<accession>A0ABV6A171</accession>
<gene>
    <name evidence="2" type="ORF">ACFFQA_23450</name>
</gene>
<protein>
    <recommendedName>
        <fullName evidence="4">Secreted protein</fullName>
    </recommendedName>
</protein>
<name>A0ABV6A171_9PSEU</name>
<evidence type="ECO:0000313" key="2">
    <source>
        <dbReference type="EMBL" id="MFB9906902.1"/>
    </source>
</evidence>
<sequence>MKGIHTMRKFSTFAAASVVAAGLLTTGAAAASAAAGPCSGVANAVAGVQAKDVRGTFWVCRGAGGQYRKTGSSSVTACWAANGYKVQLYNGDKKVACPAKNKEVKNWTGFKVVRA</sequence>
<evidence type="ECO:0000313" key="3">
    <source>
        <dbReference type="Proteomes" id="UP001589693"/>
    </source>
</evidence>
<feature type="signal peptide" evidence="1">
    <location>
        <begin position="1"/>
        <end position="30"/>
    </location>
</feature>
<dbReference type="Proteomes" id="UP001589693">
    <property type="component" value="Unassembled WGS sequence"/>
</dbReference>
<proteinExistence type="predicted"/>
<evidence type="ECO:0008006" key="4">
    <source>
        <dbReference type="Google" id="ProtNLM"/>
    </source>
</evidence>
<dbReference type="RefSeq" id="WP_377856076.1">
    <property type="nucleotide sequence ID" value="NZ_JBHLZU010000019.1"/>
</dbReference>
<keyword evidence="3" id="KW-1185">Reference proteome</keyword>